<dbReference type="PROSITE" id="PS50404">
    <property type="entry name" value="GST_NTER"/>
    <property type="match status" value="1"/>
</dbReference>
<reference evidence="7 8" key="1">
    <citation type="submission" date="2024-02" db="EMBL/GenBank/DDBJ databases">
        <title>High-quality chromosome-scale genome assembly of Pensacola bahiagrass (Paspalum notatum Flugge var. saurae).</title>
        <authorList>
            <person name="Vega J.M."/>
            <person name="Podio M."/>
            <person name="Orjuela J."/>
            <person name="Siena L.A."/>
            <person name="Pessino S.C."/>
            <person name="Combes M.C."/>
            <person name="Mariac C."/>
            <person name="Albertini E."/>
            <person name="Pupilli F."/>
            <person name="Ortiz J.P.A."/>
            <person name="Leblanc O."/>
        </authorList>
    </citation>
    <scope>NUCLEOTIDE SEQUENCE [LARGE SCALE GENOMIC DNA]</scope>
    <source>
        <strain evidence="7">R1</strain>
        <tissue evidence="7">Leaf</tissue>
    </source>
</reference>
<dbReference type="Pfam" id="PF02798">
    <property type="entry name" value="GST_N"/>
    <property type="match status" value="1"/>
</dbReference>
<dbReference type="Gene3D" id="3.40.30.10">
    <property type="entry name" value="Glutaredoxin"/>
    <property type="match status" value="1"/>
</dbReference>
<dbReference type="Proteomes" id="UP001341281">
    <property type="component" value="Chromosome 10"/>
</dbReference>
<dbReference type="InterPro" id="IPR036282">
    <property type="entry name" value="Glutathione-S-Trfase_C_sf"/>
</dbReference>
<dbReference type="GO" id="GO:0004364">
    <property type="term" value="F:glutathione transferase activity"/>
    <property type="evidence" value="ECO:0007669"/>
    <property type="project" value="UniProtKB-EC"/>
</dbReference>
<evidence type="ECO:0000256" key="2">
    <source>
        <dbReference type="ARBA" id="ARBA00022679"/>
    </source>
</evidence>
<protein>
    <recommendedName>
        <fullName evidence="1">glutathione transferase</fullName>
        <ecNumber evidence="1">2.5.1.18</ecNumber>
    </recommendedName>
</protein>
<dbReference type="PANTHER" id="PTHR11260">
    <property type="entry name" value="GLUTATHIONE S-TRANSFERASE, GST, SUPERFAMILY, GST DOMAIN CONTAINING"/>
    <property type="match status" value="1"/>
</dbReference>
<comment type="catalytic activity">
    <reaction evidence="3">
        <text>RX + glutathione = an S-substituted glutathione + a halide anion + H(+)</text>
        <dbReference type="Rhea" id="RHEA:16437"/>
        <dbReference type="ChEBI" id="CHEBI:15378"/>
        <dbReference type="ChEBI" id="CHEBI:16042"/>
        <dbReference type="ChEBI" id="CHEBI:17792"/>
        <dbReference type="ChEBI" id="CHEBI:57925"/>
        <dbReference type="ChEBI" id="CHEBI:90779"/>
        <dbReference type="EC" id="2.5.1.18"/>
    </reaction>
</comment>
<keyword evidence="8" id="KW-1185">Reference proteome</keyword>
<keyword evidence="2" id="KW-0808">Transferase</keyword>
<dbReference type="InterPro" id="IPR045073">
    <property type="entry name" value="Omega/Tau-like"/>
</dbReference>
<dbReference type="GO" id="GO:0006749">
    <property type="term" value="P:glutathione metabolic process"/>
    <property type="evidence" value="ECO:0007669"/>
    <property type="project" value="InterPro"/>
</dbReference>
<dbReference type="FunFam" id="3.40.30.10:FF:000197">
    <property type="entry name" value="Glutathione S-transferase U10"/>
    <property type="match status" value="1"/>
</dbReference>
<dbReference type="InterPro" id="IPR045074">
    <property type="entry name" value="GST_C_Tau"/>
</dbReference>
<evidence type="ECO:0000313" key="8">
    <source>
        <dbReference type="Proteomes" id="UP001341281"/>
    </source>
</evidence>
<feature type="region of interest" description="Disordered" evidence="4">
    <location>
        <begin position="251"/>
        <end position="283"/>
    </location>
</feature>
<evidence type="ECO:0000256" key="4">
    <source>
        <dbReference type="SAM" id="MobiDB-lite"/>
    </source>
</evidence>
<gene>
    <name evidence="7" type="ORF">U9M48_043969</name>
</gene>
<organism evidence="7 8">
    <name type="scientific">Paspalum notatum var. saurae</name>
    <dbReference type="NCBI Taxonomy" id="547442"/>
    <lineage>
        <taxon>Eukaryota</taxon>
        <taxon>Viridiplantae</taxon>
        <taxon>Streptophyta</taxon>
        <taxon>Embryophyta</taxon>
        <taxon>Tracheophyta</taxon>
        <taxon>Spermatophyta</taxon>
        <taxon>Magnoliopsida</taxon>
        <taxon>Liliopsida</taxon>
        <taxon>Poales</taxon>
        <taxon>Poaceae</taxon>
        <taxon>PACMAD clade</taxon>
        <taxon>Panicoideae</taxon>
        <taxon>Andropogonodae</taxon>
        <taxon>Paspaleae</taxon>
        <taxon>Paspalinae</taxon>
        <taxon>Paspalum</taxon>
    </lineage>
</organism>
<dbReference type="GO" id="GO:0005737">
    <property type="term" value="C:cytoplasm"/>
    <property type="evidence" value="ECO:0007669"/>
    <property type="project" value="TreeGrafter"/>
</dbReference>
<dbReference type="EC" id="2.5.1.18" evidence="1"/>
<dbReference type="InterPro" id="IPR040079">
    <property type="entry name" value="Glutathione_S-Trfase"/>
</dbReference>
<sequence>MASSENNAVPPAAAAQPLKLFGSWASSYTHRVQLALRLKGLEFEYAEEDLGSKSEELLRCNPVYKKVPVLVHAGRALPESVVILQYLDDAWPETRPLLPADAFDRATARFWCHFADDKLGPAVGAVFASTGEGQEAAVRQVHENLALIEAELRDGAFKGRRFFGGDEVGLLDVVLGCGSYWLAVFEEVTGVRLVDADAFPLFHAWLRAFEALDEVRDTIPAVDRLLDYARGVRHMLLSAGAAAASAPAAADAPTAARRLTSPSTYDKMAGPAAGQGRPAGDLQ</sequence>
<dbReference type="CDD" id="cd03185">
    <property type="entry name" value="GST_C_Tau"/>
    <property type="match status" value="1"/>
</dbReference>
<dbReference type="SFLD" id="SFLDG00358">
    <property type="entry name" value="Main_(cytGST)"/>
    <property type="match status" value="1"/>
</dbReference>
<dbReference type="CDD" id="cd03058">
    <property type="entry name" value="GST_N_Tau"/>
    <property type="match status" value="1"/>
</dbReference>
<feature type="compositionally biased region" description="Low complexity" evidence="4">
    <location>
        <begin position="269"/>
        <end position="283"/>
    </location>
</feature>
<evidence type="ECO:0000313" key="7">
    <source>
        <dbReference type="EMBL" id="WVZ98540.1"/>
    </source>
</evidence>
<dbReference type="GO" id="GO:0009407">
    <property type="term" value="P:toxin catabolic process"/>
    <property type="evidence" value="ECO:0007669"/>
    <property type="project" value="UniProtKB-ARBA"/>
</dbReference>
<feature type="domain" description="GST C-terminal" evidence="6">
    <location>
        <begin position="101"/>
        <end position="235"/>
    </location>
</feature>
<dbReference type="PROSITE" id="PS50405">
    <property type="entry name" value="GST_CTER"/>
    <property type="match status" value="1"/>
</dbReference>
<dbReference type="EMBL" id="CP144754">
    <property type="protein sequence ID" value="WVZ98540.1"/>
    <property type="molecule type" value="Genomic_DNA"/>
</dbReference>
<feature type="domain" description="GST N-terminal" evidence="5">
    <location>
        <begin position="16"/>
        <end position="95"/>
    </location>
</feature>
<dbReference type="SFLD" id="SFLDS00019">
    <property type="entry name" value="Glutathione_Transferase_(cytos"/>
    <property type="match status" value="1"/>
</dbReference>
<name>A0AAQ3UY96_PASNO</name>
<evidence type="ECO:0000256" key="1">
    <source>
        <dbReference type="ARBA" id="ARBA00012452"/>
    </source>
</evidence>
<proteinExistence type="predicted"/>
<dbReference type="FunFam" id="1.20.1050.10:FF:000016">
    <property type="entry name" value="Glutathione S-transferase U9"/>
    <property type="match status" value="1"/>
</dbReference>
<dbReference type="Pfam" id="PF13410">
    <property type="entry name" value="GST_C_2"/>
    <property type="match status" value="1"/>
</dbReference>
<dbReference type="InterPro" id="IPR010987">
    <property type="entry name" value="Glutathione-S-Trfase_C-like"/>
</dbReference>
<dbReference type="SUPFAM" id="SSF47616">
    <property type="entry name" value="GST C-terminal domain-like"/>
    <property type="match status" value="1"/>
</dbReference>
<accession>A0AAQ3UY96</accession>
<dbReference type="SUPFAM" id="SSF52833">
    <property type="entry name" value="Thioredoxin-like"/>
    <property type="match status" value="1"/>
</dbReference>
<dbReference type="AlphaFoldDB" id="A0AAQ3UY96"/>
<dbReference type="SFLD" id="SFLDG01152">
    <property type="entry name" value="Main.3:_Omega-_and_Tau-like"/>
    <property type="match status" value="1"/>
</dbReference>
<dbReference type="InterPro" id="IPR004045">
    <property type="entry name" value="Glutathione_S-Trfase_N"/>
</dbReference>
<evidence type="ECO:0000259" key="5">
    <source>
        <dbReference type="PROSITE" id="PS50404"/>
    </source>
</evidence>
<evidence type="ECO:0000259" key="6">
    <source>
        <dbReference type="PROSITE" id="PS50405"/>
    </source>
</evidence>
<evidence type="ECO:0000256" key="3">
    <source>
        <dbReference type="ARBA" id="ARBA00047960"/>
    </source>
</evidence>
<dbReference type="InterPro" id="IPR036249">
    <property type="entry name" value="Thioredoxin-like_sf"/>
</dbReference>
<dbReference type="PANTHER" id="PTHR11260:SF683">
    <property type="entry name" value="GLUTATHIONE TRANSFERASE"/>
    <property type="match status" value="1"/>
</dbReference>
<dbReference type="Gene3D" id="1.20.1050.10">
    <property type="match status" value="1"/>
</dbReference>